<comment type="pathway">
    <text evidence="1">Secondary metabolite biosynthesis.</text>
</comment>
<dbReference type="Gene3D" id="3.40.50.150">
    <property type="entry name" value="Vaccinia Virus protein VP39"/>
    <property type="match status" value="1"/>
</dbReference>
<accession>A0A0C3BSU1</accession>
<dbReference type="EMBL" id="KN831784">
    <property type="protein sequence ID" value="KIM39740.1"/>
    <property type="molecule type" value="Genomic_DNA"/>
</dbReference>
<evidence type="ECO:0008006" key="7">
    <source>
        <dbReference type="Google" id="ProtNLM"/>
    </source>
</evidence>
<keyword evidence="6" id="KW-1185">Reference proteome</keyword>
<keyword evidence="3" id="KW-0949">S-adenosyl-L-methionine</keyword>
<protein>
    <recommendedName>
        <fullName evidence="7">Methyltransferase domain-containing protein</fullName>
    </recommendedName>
</protein>
<reference evidence="6" key="2">
    <citation type="submission" date="2015-01" db="EMBL/GenBank/DDBJ databases">
        <title>Evolutionary Origins and Diversification of the Mycorrhizal Mutualists.</title>
        <authorList>
            <consortium name="DOE Joint Genome Institute"/>
            <consortium name="Mycorrhizal Genomics Consortium"/>
            <person name="Kohler A."/>
            <person name="Kuo A."/>
            <person name="Nagy L.G."/>
            <person name="Floudas D."/>
            <person name="Copeland A."/>
            <person name="Barry K.W."/>
            <person name="Cichocki N."/>
            <person name="Veneault-Fourrey C."/>
            <person name="LaButti K."/>
            <person name="Lindquist E.A."/>
            <person name="Lipzen A."/>
            <person name="Lundell T."/>
            <person name="Morin E."/>
            <person name="Murat C."/>
            <person name="Riley R."/>
            <person name="Ohm R."/>
            <person name="Sun H."/>
            <person name="Tunlid A."/>
            <person name="Henrissat B."/>
            <person name="Grigoriev I.V."/>
            <person name="Hibbett D.S."/>
            <person name="Martin F."/>
        </authorList>
    </citation>
    <scope>NUCLEOTIDE SEQUENCE [LARGE SCALE GENOMIC DNA]</scope>
    <source>
        <strain evidence="6">h7</strain>
    </source>
</reference>
<evidence type="ECO:0000313" key="5">
    <source>
        <dbReference type="EMBL" id="KIM39740.1"/>
    </source>
</evidence>
<proteinExistence type="inferred from homology"/>
<comment type="similarity">
    <text evidence="4">Belongs to the class I-like SAM-binding methyltransferase superfamily.</text>
</comment>
<gene>
    <name evidence="5" type="ORF">M413DRAFT_446648</name>
</gene>
<dbReference type="HOGENOM" id="CLU_051542_1_1_1"/>
<reference evidence="5 6" key="1">
    <citation type="submission" date="2014-04" db="EMBL/GenBank/DDBJ databases">
        <authorList>
            <consortium name="DOE Joint Genome Institute"/>
            <person name="Kuo A."/>
            <person name="Gay G."/>
            <person name="Dore J."/>
            <person name="Kohler A."/>
            <person name="Nagy L.G."/>
            <person name="Floudas D."/>
            <person name="Copeland A."/>
            <person name="Barry K.W."/>
            <person name="Cichocki N."/>
            <person name="Veneault-Fourrey C."/>
            <person name="LaButti K."/>
            <person name="Lindquist E.A."/>
            <person name="Lipzen A."/>
            <person name="Lundell T."/>
            <person name="Morin E."/>
            <person name="Murat C."/>
            <person name="Sun H."/>
            <person name="Tunlid A."/>
            <person name="Henrissat B."/>
            <person name="Grigoriev I.V."/>
            <person name="Hibbett D.S."/>
            <person name="Martin F."/>
            <person name="Nordberg H.P."/>
            <person name="Cantor M.N."/>
            <person name="Hua S.X."/>
        </authorList>
    </citation>
    <scope>NUCLEOTIDE SEQUENCE [LARGE SCALE GENOMIC DNA]</scope>
    <source>
        <strain evidence="6">h7</strain>
    </source>
</reference>
<evidence type="ECO:0000256" key="2">
    <source>
        <dbReference type="ARBA" id="ARBA00022679"/>
    </source>
</evidence>
<dbReference type="PANTHER" id="PTHR35897:SF1">
    <property type="entry name" value="METHYLTRANSFERASE AUSD"/>
    <property type="match status" value="1"/>
</dbReference>
<dbReference type="AlphaFoldDB" id="A0A0C3BSU1"/>
<evidence type="ECO:0000313" key="6">
    <source>
        <dbReference type="Proteomes" id="UP000053424"/>
    </source>
</evidence>
<dbReference type="InterPro" id="IPR029063">
    <property type="entry name" value="SAM-dependent_MTases_sf"/>
</dbReference>
<keyword evidence="2" id="KW-0808">Transferase</keyword>
<dbReference type="OrthoDB" id="2094832at2759"/>
<organism evidence="5 6">
    <name type="scientific">Hebeloma cylindrosporum</name>
    <dbReference type="NCBI Taxonomy" id="76867"/>
    <lineage>
        <taxon>Eukaryota</taxon>
        <taxon>Fungi</taxon>
        <taxon>Dikarya</taxon>
        <taxon>Basidiomycota</taxon>
        <taxon>Agaricomycotina</taxon>
        <taxon>Agaricomycetes</taxon>
        <taxon>Agaricomycetidae</taxon>
        <taxon>Agaricales</taxon>
        <taxon>Agaricineae</taxon>
        <taxon>Hymenogastraceae</taxon>
        <taxon>Hebeloma</taxon>
    </lineage>
</organism>
<dbReference type="SUPFAM" id="SSF53335">
    <property type="entry name" value="S-adenosyl-L-methionine-dependent methyltransferases"/>
    <property type="match status" value="1"/>
</dbReference>
<dbReference type="Proteomes" id="UP000053424">
    <property type="component" value="Unassembled WGS sequence"/>
</dbReference>
<name>A0A0C3BSU1_HEBCY</name>
<dbReference type="PANTHER" id="PTHR35897">
    <property type="entry name" value="METHYLTRANSFERASE AUSD"/>
    <property type="match status" value="1"/>
</dbReference>
<dbReference type="STRING" id="686832.A0A0C3BSU1"/>
<dbReference type="InterPro" id="IPR051654">
    <property type="entry name" value="Meroterpenoid_MTases"/>
</dbReference>
<evidence type="ECO:0000256" key="4">
    <source>
        <dbReference type="ARBA" id="ARBA00038314"/>
    </source>
</evidence>
<dbReference type="GO" id="GO:0016740">
    <property type="term" value="F:transferase activity"/>
    <property type="evidence" value="ECO:0007669"/>
    <property type="project" value="UniProtKB-KW"/>
</dbReference>
<evidence type="ECO:0000256" key="1">
    <source>
        <dbReference type="ARBA" id="ARBA00005179"/>
    </source>
</evidence>
<evidence type="ECO:0000256" key="3">
    <source>
        <dbReference type="ARBA" id="ARBA00022691"/>
    </source>
</evidence>
<sequence>MGTPLATRVSVYTDPAFRPKLDPSYYHLQPDELAFFQLLTGINDEDVLKQHILSIQAKAYELWGYPCILGFWFIKLKISRLLGYKAALELLKERNNPILLDMGCCFGNDARKAVVDCWPVQNVIASDLRQGFWDYGHELFKSTPETFRAAFIPGDIFDPAILAPRGAYLSTSDIATVLSHDSSTPPLNTLTSLTPLQGKISAIHASAFFHLFPEEQQLALAHLMASLLRPEPGSVIFGQHGARTVKGYRTDDVSQATLDSLKAEGKSLSEFFMFCHSPESWRKLWVEDVFGGADGKGEERVRVDAELRLVERRDVEVDPETTKFWLMDWCITRL</sequence>